<feature type="compositionally biased region" description="Basic and acidic residues" evidence="1">
    <location>
        <begin position="17"/>
        <end position="28"/>
    </location>
</feature>
<feature type="region of interest" description="Disordered" evidence="1">
    <location>
        <begin position="1"/>
        <end position="29"/>
    </location>
</feature>
<reference evidence="2 3" key="1">
    <citation type="submission" date="2019-12" db="EMBL/GenBank/DDBJ databases">
        <authorList>
            <person name="Scholz U."/>
            <person name="Mascher M."/>
            <person name="Fiebig A."/>
        </authorList>
    </citation>
    <scope>NUCLEOTIDE SEQUENCE</scope>
</reference>
<evidence type="ECO:0000313" key="3">
    <source>
        <dbReference type="Proteomes" id="UP001189122"/>
    </source>
</evidence>
<evidence type="ECO:0000313" key="2">
    <source>
        <dbReference type="EMBL" id="CAA2623844.1"/>
    </source>
</evidence>
<gene>
    <name evidence="2" type="ORF">SI7747_07009750</name>
</gene>
<organism evidence="2">
    <name type="scientific">Spirodela intermedia</name>
    <name type="common">Intermediate duckweed</name>
    <dbReference type="NCBI Taxonomy" id="51605"/>
    <lineage>
        <taxon>Eukaryota</taxon>
        <taxon>Viridiplantae</taxon>
        <taxon>Streptophyta</taxon>
        <taxon>Embryophyta</taxon>
        <taxon>Tracheophyta</taxon>
        <taxon>Spermatophyta</taxon>
        <taxon>Magnoliopsida</taxon>
        <taxon>Liliopsida</taxon>
        <taxon>Araceae</taxon>
        <taxon>Lemnoideae</taxon>
        <taxon>Spirodela</taxon>
    </lineage>
</organism>
<dbReference type="AlphaFoldDB" id="A0A7I8IZE7"/>
<keyword evidence="3" id="KW-1185">Reference proteome</keyword>
<proteinExistence type="predicted"/>
<accession>A0A7I8IZE7</accession>
<sequence>MSAAEADVGRAGSRQAESAKLRQAERPRRAIAATSQMRDFFLGSRTSQTHLPPLRRRTPLYTGWRVSVNLVLPAGRFGGAKDTVA</sequence>
<name>A0A7I8IZE7_SPIIN</name>
<evidence type="ECO:0000256" key="1">
    <source>
        <dbReference type="SAM" id="MobiDB-lite"/>
    </source>
</evidence>
<dbReference type="EMBL" id="LR743594">
    <property type="protein sequence ID" value="CAA2623844.1"/>
    <property type="molecule type" value="Genomic_DNA"/>
</dbReference>
<protein>
    <submittedName>
        <fullName evidence="2">Uncharacterized protein</fullName>
    </submittedName>
</protein>
<dbReference type="EMBL" id="CACRZD030000007">
    <property type="protein sequence ID" value="CAA6663365.1"/>
    <property type="molecule type" value="Genomic_DNA"/>
</dbReference>
<dbReference type="Proteomes" id="UP001189122">
    <property type="component" value="Unassembled WGS sequence"/>
</dbReference>